<accession>A0A1I3BZ82</accession>
<dbReference type="PANTHER" id="PTHR38731">
    <property type="entry name" value="LIPL45-RELATED LIPOPROTEIN-RELATED"/>
    <property type="match status" value="1"/>
</dbReference>
<dbReference type="RefSeq" id="WP_092857365.1">
    <property type="nucleotide sequence ID" value="NZ_FOQH01000001.1"/>
</dbReference>
<feature type="signal peptide" evidence="1">
    <location>
        <begin position="1"/>
        <end position="28"/>
    </location>
</feature>
<dbReference type="STRING" id="1114924.SAMN05216258_101443"/>
<dbReference type="PROSITE" id="PS51318">
    <property type="entry name" value="TAT"/>
    <property type="match status" value="1"/>
</dbReference>
<dbReference type="EMBL" id="FOQH01000001">
    <property type="protein sequence ID" value="SFH67356.1"/>
    <property type="molecule type" value="Genomic_DNA"/>
</dbReference>
<dbReference type="InterPro" id="IPR006311">
    <property type="entry name" value="TAT_signal"/>
</dbReference>
<proteinExistence type="predicted"/>
<evidence type="ECO:0000313" key="4">
    <source>
        <dbReference type="Proteomes" id="UP000199377"/>
    </source>
</evidence>
<keyword evidence="4" id="KW-1185">Reference proteome</keyword>
<organism evidence="3 4">
    <name type="scientific">Albimonas pacifica</name>
    <dbReference type="NCBI Taxonomy" id="1114924"/>
    <lineage>
        <taxon>Bacteria</taxon>
        <taxon>Pseudomonadati</taxon>
        <taxon>Pseudomonadota</taxon>
        <taxon>Alphaproteobacteria</taxon>
        <taxon>Rhodobacterales</taxon>
        <taxon>Paracoccaceae</taxon>
        <taxon>Albimonas</taxon>
    </lineage>
</organism>
<evidence type="ECO:0000313" key="3">
    <source>
        <dbReference type="EMBL" id="SFH67356.1"/>
    </source>
</evidence>
<gene>
    <name evidence="3" type="ORF">SAMN05216258_101443</name>
</gene>
<reference evidence="3 4" key="1">
    <citation type="submission" date="2016-10" db="EMBL/GenBank/DDBJ databases">
        <authorList>
            <person name="de Groot N.N."/>
        </authorList>
    </citation>
    <scope>NUCLEOTIDE SEQUENCE [LARGE SCALE GENOMIC DNA]</scope>
    <source>
        <strain evidence="3 4">CGMCC 1.11030</strain>
    </source>
</reference>
<dbReference type="OrthoDB" id="7994644at2"/>
<dbReference type="Proteomes" id="UP000199377">
    <property type="component" value="Unassembled WGS sequence"/>
</dbReference>
<dbReference type="PANTHER" id="PTHR38731:SF3">
    <property type="entry name" value="BLL6125 PROTEIN"/>
    <property type="match status" value="1"/>
</dbReference>
<name>A0A1I3BZ82_9RHOB</name>
<sequence length="213" mass="21711">MSPHVSRRRLAATAAVIAALCAAGGAEARTCSIAAIEGAGAELWVEGRWRAIAAPDLPRPLPPVAAILRTGPDARLELTCNDGVAVTLGVSSELNLATLTEPSPDGGVLLRLLRGAVAAVARGGWPEFEIRSPLVIAAVRSTEWAVIHEPTEGSAVFVREGVVAVRAAQGEGAAVLAAGEGVDMPPAGPLGPVRSWGAPRVAALGARLGHGWR</sequence>
<protein>
    <submittedName>
        <fullName evidence="3">FecR family protein</fullName>
    </submittedName>
</protein>
<feature type="domain" description="FecR protein" evidence="2">
    <location>
        <begin position="68"/>
        <end position="163"/>
    </location>
</feature>
<dbReference type="Pfam" id="PF04773">
    <property type="entry name" value="FecR"/>
    <property type="match status" value="1"/>
</dbReference>
<evidence type="ECO:0000256" key="1">
    <source>
        <dbReference type="SAM" id="SignalP"/>
    </source>
</evidence>
<dbReference type="Gene3D" id="2.60.120.1440">
    <property type="match status" value="1"/>
</dbReference>
<dbReference type="InterPro" id="IPR006860">
    <property type="entry name" value="FecR"/>
</dbReference>
<dbReference type="AlphaFoldDB" id="A0A1I3BZ82"/>
<feature type="chain" id="PRO_5011469951" evidence="1">
    <location>
        <begin position="29"/>
        <end position="213"/>
    </location>
</feature>
<keyword evidence="1" id="KW-0732">Signal</keyword>
<evidence type="ECO:0000259" key="2">
    <source>
        <dbReference type="Pfam" id="PF04773"/>
    </source>
</evidence>